<reference evidence="16" key="1">
    <citation type="submission" date="2020-09" db="EMBL/GenBank/DDBJ databases">
        <title>Pelobacter alkaliphilus sp. nov., a novel anaerobic arsenate-reducing bacterium from terrestrial mud volcano.</title>
        <authorList>
            <person name="Khomyakova M.A."/>
            <person name="Merkel A.Y."/>
            <person name="Slobodkin A.I."/>
        </authorList>
    </citation>
    <scope>NUCLEOTIDE SEQUENCE</scope>
    <source>
        <strain evidence="16">M08fum</strain>
    </source>
</reference>
<keyword evidence="8" id="KW-0694">RNA-binding</keyword>
<evidence type="ECO:0000256" key="12">
    <source>
        <dbReference type="PIRNR" id="PIRNR006621"/>
    </source>
</evidence>
<comment type="catalytic activity">
    <reaction evidence="11">
        <text>a 5,6-dihydrouridine in tRNA + NAD(+) = a uridine in tRNA + NADH + H(+)</text>
        <dbReference type="Rhea" id="RHEA:54452"/>
        <dbReference type="Rhea" id="RHEA-COMP:13339"/>
        <dbReference type="Rhea" id="RHEA-COMP:13887"/>
        <dbReference type="ChEBI" id="CHEBI:15378"/>
        <dbReference type="ChEBI" id="CHEBI:57540"/>
        <dbReference type="ChEBI" id="CHEBI:57945"/>
        <dbReference type="ChEBI" id="CHEBI:65315"/>
        <dbReference type="ChEBI" id="CHEBI:74443"/>
    </reaction>
</comment>
<keyword evidence="7" id="KW-0521">NADP</keyword>
<evidence type="ECO:0000259" key="15">
    <source>
        <dbReference type="Pfam" id="PF01207"/>
    </source>
</evidence>
<dbReference type="InterPro" id="IPR024036">
    <property type="entry name" value="tRNA-dHydroUridine_Synthase_C"/>
</dbReference>
<dbReference type="Proteomes" id="UP000632828">
    <property type="component" value="Unassembled WGS sequence"/>
</dbReference>
<dbReference type="EC" id="1.3.1.-" evidence="12"/>
<dbReference type="InterPro" id="IPR035587">
    <property type="entry name" value="DUS-like_FMN-bd"/>
</dbReference>
<keyword evidence="9 12" id="KW-0560">Oxidoreductase</keyword>
<evidence type="ECO:0000256" key="11">
    <source>
        <dbReference type="ARBA" id="ARBA00048802"/>
    </source>
</evidence>
<feature type="binding site" evidence="14">
    <location>
        <begin position="228"/>
        <end position="229"/>
    </location>
    <ligand>
        <name>FMN</name>
        <dbReference type="ChEBI" id="CHEBI:58210"/>
    </ligand>
</feature>
<evidence type="ECO:0000256" key="1">
    <source>
        <dbReference type="ARBA" id="ARBA00001917"/>
    </source>
</evidence>
<proteinExistence type="inferred from homology"/>
<comment type="caution">
    <text evidence="16">The sequence shown here is derived from an EMBL/GenBank/DDBJ whole genome shotgun (WGS) entry which is preliminary data.</text>
</comment>
<evidence type="ECO:0000256" key="14">
    <source>
        <dbReference type="PIRSR" id="PIRSR006621-2"/>
    </source>
</evidence>
<feature type="binding site" evidence="14">
    <location>
        <position position="173"/>
    </location>
    <ligand>
        <name>FMN</name>
        <dbReference type="ChEBI" id="CHEBI:58210"/>
    </ligand>
</feature>
<evidence type="ECO:0000256" key="7">
    <source>
        <dbReference type="ARBA" id="ARBA00022857"/>
    </source>
</evidence>
<organism evidence="16 17">
    <name type="scientific">Pelovirga terrestris</name>
    <dbReference type="NCBI Taxonomy" id="2771352"/>
    <lineage>
        <taxon>Bacteria</taxon>
        <taxon>Pseudomonadati</taxon>
        <taxon>Thermodesulfobacteriota</taxon>
        <taxon>Desulfuromonadia</taxon>
        <taxon>Geobacterales</taxon>
        <taxon>Geobacteraceae</taxon>
        <taxon>Pelovirga</taxon>
    </lineage>
</organism>
<dbReference type="PIRSF" id="PIRSF006621">
    <property type="entry name" value="Dus"/>
    <property type="match status" value="1"/>
</dbReference>
<dbReference type="PANTHER" id="PTHR45846:SF1">
    <property type="entry name" value="TRNA-DIHYDROURIDINE(47) SYNTHASE [NAD(P)(+)]-LIKE"/>
    <property type="match status" value="1"/>
</dbReference>
<comment type="similarity">
    <text evidence="12">Belongs to the dus family.</text>
</comment>
<keyword evidence="3" id="KW-0820">tRNA-binding</keyword>
<feature type="binding site" evidence="14">
    <location>
        <position position="75"/>
    </location>
    <ligand>
        <name>FMN</name>
        <dbReference type="ChEBI" id="CHEBI:58210"/>
    </ligand>
</feature>
<keyword evidence="4 12" id="KW-0285">Flavoprotein</keyword>
<dbReference type="NCBIfam" id="TIGR00737">
    <property type="entry name" value="nifR3_yhdG"/>
    <property type="match status" value="1"/>
</dbReference>
<evidence type="ECO:0000256" key="6">
    <source>
        <dbReference type="ARBA" id="ARBA00022694"/>
    </source>
</evidence>
<accession>A0A8J6QWP1</accession>
<evidence type="ECO:0000256" key="5">
    <source>
        <dbReference type="ARBA" id="ARBA00022643"/>
    </source>
</evidence>
<dbReference type="Gene3D" id="1.10.1200.80">
    <property type="entry name" value="Putative flavin oxidoreducatase, domain 2"/>
    <property type="match status" value="1"/>
</dbReference>
<feature type="domain" description="DUS-like FMN-binding" evidence="15">
    <location>
        <begin position="18"/>
        <end position="316"/>
    </location>
</feature>
<dbReference type="Gene3D" id="3.20.20.70">
    <property type="entry name" value="Aldolase class I"/>
    <property type="match status" value="1"/>
</dbReference>
<dbReference type="InterPro" id="IPR018517">
    <property type="entry name" value="tRNA_hU_synthase_CS"/>
</dbReference>
<dbReference type="Pfam" id="PF01207">
    <property type="entry name" value="Dus"/>
    <property type="match status" value="1"/>
</dbReference>
<comment type="catalytic activity">
    <reaction evidence="10">
        <text>a 5,6-dihydrouridine in tRNA + NADP(+) = a uridine in tRNA + NADPH + H(+)</text>
        <dbReference type="Rhea" id="RHEA:23624"/>
        <dbReference type="Rhea" id="RHEA-COMP:13339"/>
        <dbReference type="Rhea" id="RHEA-COMP:13887"/>
        <dbReference type="ChEBI" id="CHEBI:15378"/>
        <dbReference type="ChEBI" id="CHEBI:57783"/>
        <dbReference type="ChEBI" id="CHEBI:58349"/>
        <dbReference type="ChEBI" id="CHEBI:65315"/>
        <dbReference type="ChEBI" id="CHEBI:74443"/>
    </reaction>
</comment>
<protein>
    <recommendedName>
        <fullName evidence="12">tRNA-dihydrouridine synthase</fullName>
        <ecNumber evidence="12">1.3.1.-</ecNumber>
    </recommendedName>
</protein>
<evidence type="ECO:0000256" key="3">
    <source>
        <dbReference type="ARBA" id="ARBA00022555"/>
    </source>
</evidence>
<evidence type="ECO:0000313" key="16">
    <source>
        <dbReference type="EMBL" id="MBD1400101.1"/>
    </source>
</evidence>
<dbReference type="SUPFAM" id="SSF51395">
    <property type="entry name" value="FMN-linked oxidoreductases"/>
    <property type="match status" value="1"/>
</dbReference>
<evidence type="ECO:0000256" key="8">
    <source>
        <dbReference type="ARBA" id="ARBA00022884"/>
    </source>
</evidence>
<dbReference type="InterPro" id="IPR013785">
    <property type="entry name" value="Aldolase_TIM"/>
</dbReference>
<dbReference type="CDD" id="cd02801">
    <property type="entry name" value="DUS_like_FMN"/>
    <property type="match status" value="1"/>
</dbReference>
<dbReference type="AlphaFoldDB" id="A0A8J6QWP1"/>
<feature type="active site" description="Proton donor" evidence="13">
    <location>
        <position position="104"/>
    </location>
</feature>
<evidence type="ECO:0000256" key="4">
    <source>
        <dbReference type="ARBA" id="ARBA00022630"/>
    </source>
</evidence>
<dbReference type="PROSITE" id="PS01136">
    <property type="entry name" value="UPF0034"/>
    <property type="match status" value="1"/>
</dbReference>
<comment type="cofactor">
    <cofactor evidence="1 12 14">
        <name>FMN</name>
        <dbReference type="ChEBI" id="CHEBI:58210"/>
    </cofactor>
</comment>
<sequence>MQTKPLTIQSLTLTSPIILAPMAGISNLPYRRIMKSCGAGLVFSEMVSANGLIRDGARTQQLLATHPEESPLGIQLFGSDPQVLAEAASRLPDVPDLIDLNMGCPVKKVIRSGSGSALLQNPGLIARILKAVRRCVSGPLTIKIRSGWDIHHMNFLEIGHIAQEEGVDAITLHPRTRCQGFTGRADWKQIGELKQALRIPVFGSGDMMTVDDGLRMHQETGCDGLMIGRGGYGNPWLIKQLNDALQGNRISYPTAADKLAIILRHLELHREQFGEHKALLEMRKHISWYARGMEGAGHLRSELQSCQQLPQLVALTEHFFQQDHHR</sequence>
<dbReference type="EMBL" id="JACWUN010000005">
    <property type="protein sequence ID" value="MBD1400101.1"/>
    <property type="molecule type" value="Genomic_DNA"/>
</dbReference>
<dbReference type="GO" id="GO:0017150">
    <property type="term" value="F:tRNA dihydrouridine synthase activity"/>
    <property type="evidence" value="ECO:0007669"/>
    <property type="project" value="InterPro"/>
</dbReference>
<dbReference type="InterPro" id="IPR001269">
    <property type="entry name" value="DUS_fam"/>
</dbReference>
<gene>
    <name evidence="16" type="primary">dusB</name>
    <name evidence="16" type="ORF">ICT70_05395</name>
</gene>
<evidence type="ECO:0000256" key="13">
    <source>
        <dbReference type="PIRSR" id="PIRSR006621-1"/>
    </source>
</evidence>
<dbReference type="InterPro" id="IPR004652">
    <property type="entry name" value="DusB-like"/>
</dbReference>
<keyword evidence="14" id="KW-0547">Nucleotide-binding</keyword>
<evidence type="ECO:0000313" key="17">
    <source>
        <dbReference type="Proteomes" id="UP000632828"/>
    </source>
</evidence>
<dbReference type="GO" id="GO:0050660">
    <property type="term" value="F:flavin adenine dinucleotide binding"/>
    <property type="evidence" value="ECO:0007669"/>
    <property type="project" value="InterPro"/>
</dbReference>
<evidence type="ECO:0000256" key="2">
    <source>
        <dbReference type="ARBA" id="ARBA00002790"/>
    </source>
</evidence>
<dbReference type="GO" id="GO:0000049">
    <property type="term" value="F:tRNA binding"/>
    <property type="evidence" value="ECO:0007669"/>
    <property type="project" value="UniProtKB-KW"/>
</dbReference>
<feature type="binding site" evidence="14">
    <location>
        <begin position="21"/>
        <end position="23"/>
    </location>
    <ligand>
        <name>FMN</name>
        <dbReference type="ChEBI" id="CHEBI:58210"/>
    </ligand>
</feature>
<dbReference type="RefSeq" id="WP_191154382.1">
    <property type="nucleotide sequence ID" value="NZ_JACWUN010000005.1"/>
</dbReference>
<name>A0A8J6QWP1_9BACT</name>
<evidence type="ECO:0000256" key="9">
    <source>
        <dbReference type="ARBA" id="ARBA00023002"/>
    </source>
</evidence>
<evidence type="ECO:0000256" key="10">
    <source>
        <dbReference type="ARBA" id="ARBA00048205"/>
    </source>
</evidence>
<keyword evidence="5 12" id="KW-0288">FMN</keyword>
<comment type="function">
    <text evidence="2 12">Catalyzes the synthesis of 5,6-dihydrouridine (D), a modified base found in the D-loop of most tRNAs, via the reduction of the C5-C6 double bond in target uridines.</text>
</comment>
<keyword evidence="6 12" id="KW-0819">tRNA processing</keyword>
<feature type="binding site" evidence="14">
    <location>
        <position position="143"/>
    </location>
    <ligand>
        <name>FMN</name>
        <dbReference type="ChEBI" id="CHEBI:58210"/>
    </ligand>
</feature>
<keyword evidence="17" id="KW-1185">Reference proteome</keyword>
<dbReference type="PANTHER" id="PTHR45846">
    <property type="entry name" value="TRNA-DIHYDROURIDINE(47) SYNTHASE [NAD(P)(+)]-LIKE"/>
    <property type="match status" value="1"/>
</dbReference>